<dbReference type="NCBIfam" id="TIGR00657">
    <property type="entry name" value="asp_kinases"/>
    <property type="match status" value="1"/>
</dbReference>
<comment type="function">
    <text evidence="1">Catalyzes the phosphorylation of the beta-carboxyl group of aspartic acid with ATP to yield 4-phospho-L-aspartate, which is involved in the branched biosynthetic pathway leading to the biosynthesis of amino acids threonine, isoleucine and methionine.</text>
</comment>
<keyword evidence="11 16" id="KW-0067">ATP-binding</keyword>
<dbReference type="PANTHER" id="PTHR21499:SF3">
    <property type="entry name" value="ASPARTOKINASE"/>
    <property type="match status" value="1"/>
</dbReference>
<keyword evidence="6 18" id="KW-0028">Amino-acid biosynthesis</keyword>
<dbReference type="STRING" id="1121322.SAMN02745136_05304"/>
<evidence type="ECO:0000256" key="6">
    <source>
        <dbReference type="ARBA" id="ARBA00022605"/>
    </source>
</evidence>
<comment type="pathway">
    <text evidence="4 18">Amino-acid biosynthesis; L-threonine biosynthesis; L-threonine from L-aspartate: step 1/5.</text>
</comment>
<dbReference type="Gene3D" id="3.40.1160.10">
    <property type="entry name" value="Acetylglutamate kinase-like"/>
    <property type="match status" value="1"/>
</dbReference>
<evidence type="ECO:0000256" key="10">
    <source>
        <dbReference type="ARBA" id="ARBA00022777"/>
    </source>
</evidence>
<dbReference type="UniPathway" id="UPA00034">
    <property type="reaction ID" value="UER00015"/>
</dbReference>
<dbReference type="NCBIfam" id="TIGR00656">
    <property type="entry name" value="asp_kin_monofn"/>
    <property type="match status" value="1"/>
</dbReference>
<dbReference type="UniPathway" id="UPA00051">
    <property type="reaction ID" value="UER00462"/>
</dbReference>
<dbReference type="PANTHER" id="PTHR21499">
    <property type="entry name" value="ASPARTATE KINASE"/>
    <property type="match status" value="1"/>
</dbReference>
<protein>
    <recommendedName>
        <fullName evidence="17">Aspartokinase</fullName>
        <ecNumber evidence="17">2.7.2.4</ecNumber>
    </recommendedName>
</protein>
<evidence type="ECO:0000256" key="8">
    <source>
        <dbReference type="ARBA" id="ARBA00022737"/>
    </source>
</evidence>
<dbReference type="OrthoDB" id="9799110at2"/>
<comment type="pathway">
    <text evidence="2 18">Amino-acid biosynthesis; L-lysine biosynthesis via DAP pathway; (S)-tetrahydrodipicolinate from L-aspartate: step 1/4.</text>
</comment>
<dbReference type="GO" id="GO:0009090">
    <property type="term" value="P:homoserine biosynthetic process"/>
    <property type="evidence" value="ECO:0007669"/>
    <property type="project" value="TreeGrafter"/>
</dbReference>
<dbReference type="NCBIfam" id="NF005154">
    <property type="entry name" value="PRK06635.1-2"/>
    <property type="match status" value="1"/>
</dbReference>
<keyword evidence="7 17" id="KW-0808">Transferase</keyword>
<dbReference type="CDD" id="cd04923">
    <property type="entry name" value="ACT_AK-LysC-DapG-like_2"/>
    <property type="match status" value="1"/>
</dbReference>
<dbReference type="GO" id="GO:0019877">
    <property type="term" value="P:diaminopimelate biosynthetic process"/>
    <property type="evidence" value="ECO:0007669"/>
    <property type="project" value="UniProtKB-KW"/>
</dbReference>
<comment type="catalytic activity">
    <reaction evidence="14 17">
        <text>L-aspartate + ATP = 4-phospho-L-aspartate + ADP</text>
        <dbReference type="Rhea" id="RHEA:23776"/>
        <dbReference type="ChEBI" id="CHEBI:29991"/>
        <dbReference type="ChEBI" id="CHEBI:30616"/>
        <dbReference type="ChEBI" id="CHEBI:57535"/>
        <dbReference type="ChEBI" id="CHEBI:456216"/>
        <dbReference type="EC" id="2.7.2.4"/>
    </reaction>
</comment>
<organism evidence="21 22">
    <name type="scientific">Anaerocolumna jejuensis DSM 15929</name>
    <dbReference type="NCBI Taxonomy" id="1121322"/>
    <lineage>
        <taxon>Bacteria</taxon>
        <taxon>Bacillati</taxon>
        <taxon>Bacillota</taxon>
        <taxon>Clostridia</taxon>
        <taxon>Lachnospirales</taxon>
        <taxon>Lachnospiraceae</taxon>
        <taxon>Anaerocolumna</taxon>
    </lineage>
</organism>
<dbReference type="Proteomes" id="UP000184386">
    <property type="component" value="Unassembled WGS sequence"/>
</dbReference>
<comment type="subunit">
    <text evidence="15">Tetramer consisting of 2 isoforms Alpha (catalytic and regulation) and of a homodimer of 2 isoforms Beta (regulation).</text>
</comment>
<dbReference type="GO" id="GO:0005524">
    <property type="term" value="F:ATP binding"/>
    <property type="evidence" value="ECO:0007669"/>
    <property type="project" value="UniProtKB-KW"/>
</dbReference>
<evidence type="ECO:0000256" key="11">
    <source>
        <dbReference type="ARBA" id="ARBA00022840"/>
    </source>
</evidence>
<evidence type="ECO:0000256" key="1">
    <source>
        <dbReference type="ARBA" id="ARBA00003121"/>
    </source>
</evidence>
<dbReference type="Pfam" id="PF00696">
    <property type="entry name" value="AA_kinase"/>
    <property type="match status" value="1"/>
</dbReference>
<dbReference type="UniPathway" id="UPA00050">
    <property type="reaction ID" value="UER00461"/>
</dbReference>
<name>A0A1M7C103_9FIRM</name>
<keyword evidence="8" id="KW-0677">Repeat</keyword>
<dbReference type="AlphaFoldDB" id="A0A1M7C103"/>
<evidence type="ECO:0000256" key="16">
    <source>
        <dbReference type="PIRSR" id="PIRSR000726-1"/>
    </source>
</evidence>
<proteinExistence type="inferred from homology"/>
<dbReference type="RefSeq" id="WP_073280207.1">
    <property type="nucleotide sequence ID" value="NZ_FRAC01000040.1"/>
</dbReference>
<feature type="binding site" evidence="16">
    <location>
        <position position="178"/>
    </location>
    <ligand>
        <name>ATP</name>
        <dbReference type="ChEBI" id="CHEBI:30616"/>
    </ligand>
</feature>
<keyword evidence="22" id="KW-1185">Reference proteome</keyword>
<dbReference type="Gene3D" id="3.30.2130.10">
    <property type="entry name" value="VC0802-like"/>
    <property type="match status" value="1"/>
</dbReference>
<evidence type="ECO:0000256" key="12">
    <source>
        <dbReference type="ARBA" id="ARBA00022915"/>
    </source>
</evidence>
<evidence type="ECO:0000256" key="2">
    <source>
        <dbReference type="ARBA" id="ARBA00004766"/>
    </source>
</evidence>
<dbReference type="InterPro" id="IPR054352">
    <property type="entry name" value="ACT_Aspartokinase"/>
</dbReference>
<evidence type="ECO:0000256" key="13">
    <source>
        <dbReference type="ARBA" id="ARBA00023154"/>
    </source>
</evidence>
<dbReference type="PROSITE" id="PS00324">
    <property type="entry name" value="ASPARTOKINASE"/>
    <property type="match status" value="1"/>
</dbReference>
<reference evidence="21 22" key="1">
    <citation type="submission" date="2016-11" db="EMBL/GenBank/DDBJ databases">
        <authorList>
            <person name="Jaros S."/>
            <person name="Januszkiewicz K."/>
            <person name="Wedrychowicz H."/>
        </authorList>
    </citation>
    <scope>NUCLEOTIDE SEQUENCE [LARGE SCALE GENOMIC DNA]</scope>
    <source>
        <strain evidence="21 22">DSM 15929</strain>
    </source>
</reference>
<evidence type="ECO:0000256" key="18">
    <source>
        <dbReference type="RuleBase" id="RU004249"/>
    </source>
</evidence>
<keyword evidence="12" id="KW-0220">Diaminopimelate biosynthesis</keyword>
<evidence type="ECO:0000256" key="7">
    <source>
        <dbReference type="ARBA" id="ARBA00022679"/>
    </source>
</evidence>
<dbReference type="GO" id="GO:0005829">
    <property type="term" value="C:cytosol"/>
    <property type="evidence" value="ECO:0007669"/>
    <property type="project" value="TreeGrafter"/>
</dbReference>
<dbReference type="Pfam" id="PF22468">
    <property type="entry name" value="ACT_9"/>
    <property type="match status" value="1"/>
</dbReference>
<feature type="domain" description="Aspartokinase ACT" evidence="20">
    <location>
        <begin position="364"/>
        <end position="420"/>
    </location>
</feature>
<comment type="pathway">
    <text evidence="3 18">Amino-acid biosynthesis; L-methionine biosynthesis via de novo pathway; L-homoserine from L-aspartate: step 1/3.</text>
</comment>
<evidence type="ECO:0000256" key="15">
    <source>
        <dbReference type="ARBA" id="ARBA00063835"/>
    </source>
</evidence>
<dbReference type="InterPro" id="IPR018042">
    <property type="entry name" value="Aspartate_kinase_CS"/>
</dbReference>
<dbReference type="CDD" id="cd04891">
    <property type="entry name" value="ACT_AK-LysC-DapG-like_1"/>
    <property type="match status" value="1"/>
</dbReference>
<dbReference type="NCBIfam" id="NF005155">
    <property type="entry name" value="PRK06635.1-4"/>
    <property type="match status" value="1"/>
</dbReference>
<sequence>MLIVKKFGGTSVADKERILHVAGICAEEYNKGNDVVIVLSAMGKQTDVLLTQAEEINPDAPKREIDMLLTTGEQISVALMAMALESMGVPAISFHAFQAGIYTTRAYGNARIQRIDTARMEEALVQRKVIIVAGFQGINEEGDYTTLGRGGSDTTAVALAAVLRADICEIYTDVDGVYTADPRLVPSAVKLKEITYDEMLELASLGAGVLHNRSVEMAKRFGVELVVKSSFQDAEGTRVCDRAVKKENMFTLEDGILRAAQSLEGTAMEEMLVSGVTADKNTARIQLKGIKETTREIYRIFKKLSEQHISADSVLMSPNSDSTTDISFTVPRDQLKETAEVLTRYGEDSSSYLEIKIEDNIAKVSAVGAGMMSNPAIAVSMFEALYEEGISIEMIYASELRITVLVSEKDTLKAVRAIHGRLIERQLQ</sequence>
<feature type="binding site" evidence="16">
    <location>
        <begin position="172"/>
        <end position="173"/>
    </location>
    <ligand>
        <name>ATP</name>
        <dbReference type="ChEBI" id="CHEBI:30616"/>
    </ligand>
</feature>
<keyword evidence="9 16" id="KW-0547">Nucleotide-binding</keyword>
<dbReference type="EMBL" id="FRAC01000040">
    <property type="protein sequence ID" value="SHL60891.1"/>
    <property type="molecule type" value="Genomic_DNA"/>
</dbReference>
<feature type="binding site" evidence="16">
    <location>
        <position position="46"/>
    </location>
    <ligand>
        <name>substrate</name>
    </ligand>
</feature>
<comment type="similarity">
    <text evidence="5 17">Belongs to the aspartokinase family.</text>
</comment>
<evidence type="ECO:0000259" key="19">
    <source>
        <dbReference type="Pfam" id="PF00696"/>
    </source>
</evidence>
<evidence type="ECO:0000256" key="4">
    <source>
        <dbReference type="ARBA" id="ARBA00005139"/>
    </source>
</evidence>
<dbReference type="CDD" id="cd04261">
    <property type="entry name" value="AAK_AKii-LysC-BS"/>
    <property type="match status" value="1"/>
</dbReference>
<evidence type="ECO:0000256" key="17">
    <source>
        <dbReference type="RuleBase" id="RU003448"/>
    </source>
</evidence>
<dbReference type="GO" id="GO:0004072">
    <property type="term" value="F:aspartate kinase activity"/>
    <property type="evidence" value="ECO:0007669"/>
    <property type="project" value="UniProtKB-EC"/>
</dbReference>
<dbReference type="InterPro" id="IPR036393">
    <property type="entry name" value="AceGlu_kinase-like_sf"/>
</dbReference>
<feature type="binding site" evidence="16">
    <location>
        <position position="183"/>
    </location>
    <ligand>
        <name>ATP</name>
        <dbReference type="ChEBI" id="CHEBI:30616"/>
    </ligand>
</feature>
<feature type="binding site" evidence="16">
    <location>
        <begin position="6"/>
        <end position="9"/>
    </location>
    <ligand>
        <name>ATP</name>
        <dbReference type="ChEBI" id="CHEBI:30616"/>
    </ligand>
</feature>
<dbReference type="FunFam" id="3.30.2130.10:FF:000001">
    <property type="entry name" value="Bifunctional aspartokinase/homoserine dehydrogenase"/>
    <property type="match status" value="1"/>
</dbReference>
<dbReference type="SUPFAM" id="SSF53633">
    <property type="entry name" value="Carbamate kinase-like"/>
    <property type="match status" value="1"/>
</dbReference>
<accession>A0A1M7C103</accession>
<dbReference type="InterPro" id="IPR041740">
    <property type="entry name" value="AKii-LysC-BS"/>
</dbReference>
<evidence type="ECO:0000313" key="22">
    <source>
        <dbReference type="Proteomes" id="UP000184386"/>
    </source>
</evidence>
<evidence type="ECO:0000256" key="3">
    <source>
        <dbReference type="ARBA" id="ARBA00004986"/>
    </source>
</evidence>
<evidence type="ECO:0000256" key="14">
    <source>
        <dbReference type="ARBA" id="ARBA00047872"/>
    </source>
</evidence>
<dbReference type="InterPro" id="IPR005260">
    <property type="entry name" value="Asp_kin_monofn"/>
</dbReference>
<evidence type="ECO:0000256" key="5">
    <source>
        <dbReference type="ARBA" id="ARBA00010122"/>
    </source>
</evidence>
<dbReference type="InterPro" id="IPR001341">
    <property type="entry name" value="Asp_kinase"/>
</dbReference>
<dbReference type="GO" id="GO:0009088">
    <property type="term" value="P:threonine biosynthetic process"/>
    <property type="evidence" value="ECO:0007669"/>
    <property type="project" value="UniProtKB-UniPathway"/>
</dbReference>
<dbReference type="InterPro" id="IPR045865">
    <property type="entry name" value="ACT-like_dom_sf"/>
</dbReference>
<keyword evidence="13" id="KW-0457">Lysine biosynthesis</keyword>
<dbReference type="SUPFAM" id="SSF55021">
    <property type="entry name" value="ACT-like"/>
    <property type="match status" value="2"/>
</dbReference>
<dbReference type="EC" id="2.7.2.4" evidence="17"/>
<dbReference type="PIRSF" id="PIRSF000726">
    <property type="entry name" value="Asp_kin"/>
    <property type="match status" value="1"/>
</dbReference>
<dbReference type="FunFam" id="3.40.1160.10:FF:000002">
    <property type="entry name" value="Aspartokinase"/>
    <property type="match status" value="1"/>
</dbReference>
<gene>
    <name evidence="21" type="ORF">SAMN02745136_05304</name>
</gene>
<evidence type="ECO:0000256" key="9">
    <source>
        <dbReference type="ARBA" id="ARBA00022741"/>
    </source>
</evidence>
<feature type="binding site" evidence="16">
    <location>
        <position position="73"/>
    </location>
    <ligand>
        <name>substrate</name>
    </ligand>
</feature>
<evidence type="ECO:0000259" key="20">
    <source>
        <dbReference type="Pfam" id="PF22468"/>
    </source>
</evidence>
<dbReference type="GO" id="GO:0009089">
    <property type="term" value="P:lysine biosynthetic process via diaminopimelate"/>
    <property type="evidence" value="ECO:0007669"/>
    <property type="project" value="UniProtKB-UniPathway"/>
</dbReference>
<evidence type="ECO:0000313" key="21">
    <source>
        <dbReference type="EMBL" id="SHL60891.1"/>
    </source>
</evidence>
<dbReference type="InterPro" id="IPR001048">
    <property type="entry name" value="Asp/Glu/Uridylate_kinase"/>
</dbReference>
<keyword evidence="10 17" id="KW-0418">Kinase</keyword>
<feature type="domain" description="Aspartate/glutamate/uridylate kinase" evidence="19">
    <location>
        <begin position="1"/>
        <end position="228"/>
    </location>
</feature>